<dbReference type="EMBL" id="BK032817">
    <property type="protein sequence ID" value="DAF61828.1"/>
    <property type="molecule type" value="Genomic_DNA"/>
</dbReference>
<sequence>MCAWCGAEIYPDDEIWYDGFLTYIHDECVAQIEAMPDEAPIAAFIREDYRQTTMRKIIDDRWAREEHEV</sequence>
<proteinExistence type="predicted"/>
<reference evidence="1" key="1">
    <citation type="journal article" date="2021" name="Proc. Natl. Acad. Sci. U.S.A.">
        <title>A Catalog of Tens of Thousands of Viruses from Human Metagenomes Reveals Hidden Associations with Chronic Diseases.</title>
        <authorList>
            <person name="Tisza M.J."/>
            <person name="Buck C.B."/>
        </authorList>
    </citation>
    <scope>NUCLEOTIDE SEQUENCE</scope>
    <source>
        <strain evidence="1">CtbgC51</strain>
    </source>
</reference>
<name>A0A8S5TEU4_9CAUD</name>
<protein>
    <submittedName>
        <fullName evidence="1">Uncharacterized protein</fullName>
    </submittedName>
</protein>
<accession>A0A8S5TEU4</accession>
<organism evidence="1">
    <name type="scientific">Siphoviridae sp. ctbgC51</name>
    <dbReference type="NCBI Taxonomy" id="2827901"/>
    <lineage>
        <taxon>Viruses</taxon>
        <taxon>Duplodnaviria</taxon>
        <taxon>Heunggongvirae</taxon>
        <taxon>Uroviricota</taxon>
        <taxon>Caudoviricetes</taxon>
    </lineage>
</organism>
<evidence type="ECO:0000313" key="1">
    <source>
        <dbReference type="EMBL" id="DAF61828.1"/>
    </source>
</evidence>